<dbReference type="Proteomes" id="UP000182334">
    <property type="component" value="Chromosome II"/>
</dbReference>
<evidence type="ECO:0000256" key="4">
    <source>
        <dbReference type="ARBA" id="ARBA00022827"/>
    </source>
</evidence>
<accession>A0A1L0BBG8</accession>
<proteinExistence type="inferred from homology"/>
<comment type="cofactor">
    <cofactor evidence="1 6">
        <name>FAD</name>
        <dbReference type="ChEBI" id="CHEBI:57692"/>
    </cofactor>
</comment>
<evidence type="ECO:0000256" key="2">
    <source>
        <dbReference type="ARBA" id="ARBA00006730"/>
    </source>
</evidence>
<dbReference type="PIRSF" id="PIRSF000189">
    <property type="entry name" value="D-aa_oxidase"/>
    <property type="match status" value="1"/>
</dbReference>
<evidence type="ECO:0000256" key="3">
    <source>
        <dbReference type="ARBA" id="ARBA00022630"/>
    </source>
</evidence>
<feature type="domain" description="FAD dependent oxidoreductase" evidence="7">
    <location>
        <begin position="5"/>
        <end position="346"/>
    </location>
</feature>
<keyword evidence="9" id="KW-1185">Reference proteome</keyword>
<dbReference type="PANTHER" id="PTHR11530">
    <property type="entry name" value="D-AMINO ACID OXIDASE"/>
    <property type="match status" value="1"/>
</dbReference>
<keyword evidence="5" id="KW-0560">Oxidoreductase</keyword>
<evidence type="ECO:0000313" key="8">
    <source>
        <dbReference type="EMBL" id="SGZ48980.1"/>
    </source>
</evidence>
<dbReference type="Gene3D" id="3.30.9.10">
    <property type="entry name" value="D-Amino Acid Oxidase, subunit A, domain 2"/>
    <property type="match status" value="1"/>
</dbReference>
<dbReference type="SUPFAM" id="SSF54373">
    <property type="entry name" value="FAD-linked reductases, C-terminal domain"/>
    <property type="match status" value="1"/>
</dbReference>
<evidence type="ECO:0000313" key="9">
    <source>
        <dbReference type="Proteomes" id="UP000182334"/>
    </source>
</evidence>
<dbReference type="InterPro" id="IPR023209">
    <property type="entry name" value="DAO"/>
</dbReference>
<feature type="binding site" evidence="6">
    <location>
        <position position="331"/>
    </location>
    <ligand>
        <name>D-dopa</name>
        <dbReference type="ChEBI" id="CHEBI:149689"/>
    </ligand>
</feature>
<feature type="binding site" evidence="6">
    <location>
        <begin position="46"/>
        <end position="47"/>
    </location>
    <ligand>
        <name>FAD</name>
        <dbReference type="ChEBI" id="CHEBI:57692"/>
    </ligand>
</feature>
<dbReference type="GO" id="GO:0005737">
    <property type="term" value="C:cytoplasm"/>
    <property type="evidence" value="ECO:0007669"/>
    <property type="project" value="TreeGrafter"/>
</dbReference>
<dbReference type="AlphaFoldDB" id="A0A1L0BBG8"/>
<sequence length="357" mass="39365">MLTPVVVVGAGVVGLTTALQLKRSIPSLDVTVVANYLPGDDHISYTSPYAGANWHSFADTNNKRLQDLDVVGYHEFMRLADDPASGVWRKPNVSFKTPNALARVNGDPSQFREWFHELANTRVLQKHELRPGTVYGESFDGVVISVPIYLSYLVQKCLALNILIRRVPAIKDISEARSLHSSGKSAKFVVNCTGLLATRIGGFTDPKRNFPVRGQVVVLRNTVDTVISVDGHEEPNEALYIFPRKEGGCIVGGSFFADNWDSSEDRGLTQRILQRALKYVPELVDPNFKNNPAFLDIVKVNVGLRPFRDGDVRIEIDDLKPWLIHNYGAGGGGYQGSYGFASEVVKLVEVALTKAKL</sequence>
<gene>
    <name evidence="8" type="ORF">SAMEA4029010_CIC11G00000000627</name>
</gene>
<dbReference type="GO" id="GO:0071949">
    <property type="term" value="F:FAD binding"/>
    <property type="evidence" value="ECO:0007669"/>
    <property type="project" value="InterPro"/>
</dbReference>
<dbReference type="PANTHER" id="PTHR11530:SF16">
    <property type="entry name" value="D-AMINO ACID OXIDASE (AFU_ORTHOLOGUE AFUA_5G11290)"/>
    <property type="match status" value="1"/>
</dbReference>
<dbReference type="InterPro" id="IPR006181">
    <property type="entry name" value="D-amino_acid_oxidase_CS"/>
</dbReference>
<dbReference type="STRING" id="45354.A0A1L0BBG8"/>
<dbReference type="InterPro" id="IPR006076">
    <property type="entry name" value="FAD-dep_OxRdtase"/>
</dbReference>
<protein>
    <submittedName>
        <fullName evidence="8">CIC11C00000000627</fullName>
    </submittedName>
</protein>
<keyword evidence="4 6" id="KW-0274">FAD</keyword>
<organism evidence="8 9">
    <name type="scientific">Sungouiella intermedia</name>
    <dbReference type="NCBI Taxonomy" id="45354"/>
    <lineage>
        <taxon>Eukaryota</taxon>
        <taxon>Fungi</taxon>
        <taxon>Dikarya</taxon>
        <taxon>Ascomycota</taxon>
        <taxon>Saccharomycotina</taxon>
        <taxon>Pichiomycetes</taxon>
        <taxon>Metschnikowiaceae</taxon>
        <taxon>Sungouiella</taxon>
    </lineage>
</organism>
<evidence type="ECO:0000256" key="6">
    <source>
        <dbReference type="PIRSR" id="PIRSR000189-1"/>
    </source>
</evidence>
<evidence type="ECO:0000256" key="5">
    <source>
        <dbReference type="ARBA" id="ARBA00023002"/>
    </source>
</evidence>
<dbReference type="PROSITE" id="PS00677">
    <property type="entry name" value="DAO"/>
    <property type="match status" value="1"/>
</dbReference>
<reference evidence="8 9" key="1">
    <citation type="submission" date="2016-10" db="EMBL/GenBank/DDBJ databases">
        <authorList>
            <person name="de Groot N.N."/>
        </authorList>
    </citation>
    <scope>NUCLEOTIDE SEQUENCE [LARGE SCALE GENOMIC DNA]</scope>
    <source>
        <strain evidence="8 9">CBS 141442</strain>
    </source>
</reference>
<dbReference type="GO" id="GO:0019478">
    <property type="term" value="P:D-amino acid catabolic process"/>
    <property type="evidence" value="ECO:0007669"/>
    <property type="project" value="TreeGrafter"/>
</dbReference>
<evidence type="ECO:0000259" key="7">
    <source>
        <dbReference type="Pfam" id="PF01266"/>
    </source>
</evidence>
<dbReference type="GO" id="GO:0003884">
    <property type="term" value="F:D-amino-acid oxidase activity"/>
    <property type="evidence" value="ECO:0007669"/>
    <property type="project" value="InterPro"/>
</dbReference>
<keyword evidence="3" id="KW-0285">Flavoprotein</keyword>
<dbReference type="OrthoDB" id="409956at2759"/>
<dbReference type="EMBL" id="LT635757">
    <property type="protein sequence ID" value="SGZ48980.1"/>
    <property type="molecule type" value="Genomic_DNA"/>
</dbReference>
<comment type="similarity">
    <text evidence="2">Belongs to the DAMOX/DASOX family.</text>
</comment>
<dbReference type="SUPFAM" id="SSF51971">
    <property type="entry name" value="Nucleotide-binding domain"/>
    <property type="match status" value="1"/>
</dbReference>
<evidence type="ECO:0000256" key="1">
    <source>
        <dbReference type="ARBA" id="ARBA00001974"/>
    </source>
</evidence>
<dbReference type="Pfam" id="PF01266">
    <property type="entry name" value="DAO"/>
    <property type="match status" value="1"/>
</dbReference>
<name>A0A1L0BBG8_9ASCO</name>
<feature type="binding site" evidence="6">
    <location>
        <position position="193"/>
    </location>
    <ligand>
        <name>FAD</name>
        <dbReference type="ChEBI" id="CHEBI:57692"/>
    </ligand>
</feature>
<dbReference type="Gene3D" id="3.40.50.720">
    <property type="entry name" value="NAD(P)-binding Rossmann-like Domain"/>
    <property type="match status" value="1"/>
</dbReference>